<proteinExistence type="predicted"/>
<dbReference type="Proteomes" id="UP000050277">
    <property type="component" value="Unassembled WGS sequence"/>
</dbReference>
<dbReference type="SUPFAM" id="SSF110087">
    <property type="entry name" value="DR1885-like metal-binding protein"/>
    <property type="match status" value="1"/>
</dbReference>
<dbReference type="InterPro" id="IPR007410">
    <property type="entry name" value="LpqE-like"/>
</dbReference>
<dbReference type="Gene3D" id="2.60.40.1890">
    <property type="entry name" value="PCu(A)C copper chaperone"/>
    <property type="match status" value="1"/>
</dbReference>
<evidence type="ECO:0008006" key="4">
    <source>
        <dbReference type="Google" id="ProtNLM"/>
    </source>
</evidence>
<keyword evidence="1" id="KW-0732">Signal</keyword>
<feature type="chain" id="PRO_5006025844" description="Copper chaperone PCu(A)C" evidence="1">
    <location>
        <begin position="22"/>
        <end position="186"/>
    </location>
</feature>
<feature type="signal peptide" evidence="1">
    <location>
        <begin position="1"/>
        <end position="21"/>
    </location>
</feature>
<accession>A0A0N8GRA2</accession>
<evidence type="ECO:0000256" key="1">
    <source>
        <dbReference type="SAM" id="SignalP"/>
    </source>
</evidence>
<dbReference type="InterPro" id="IPR036182">
    <property type="entry name" value="PCuAC_sf"/>
</dbReference>
<dbReference type="AlphaFoldDB" id="A0A0N8GRA2"/>
<dbReference type="PANTHER" id="PTHR36302:SF1">
    <property type="entry name" value="COPPER CHAPERONE PCU(A)C"/>
    <property type="match status" value="1"/>
</dbReference>
<name>A0A0N8GRA2_9CHLR</name>
<dbReference type="EMBL" id="LGKP01000022">
    <property type="protein sequence ID" value="KPL85930.1"/>
    <property type="molecule type" value="Genomic_DNA"/>
</dbReference>
<dbReference type="PATRIC" id="fig|70996.4.peg.3338"/>
<dbReference type="RefSeq" id="WP_054535000.1">
    <property type="nucleotide sequence ID" value="NZ_LGKP01000022.1"/>
</dbReference>
<evidence type="ECO:0000313" key="2">
    <source>
        <dbReference type="EMBL" id="KPL85930.1"/>
    </source>
</evidence>
<reference evidence="2 3" key="1">
    <citation type="submission" date="2015-07" db="EMBL/GenBank/DDBJ databases">
        <title>Whole genome sequence of Herpetosiphon geysericola DSM 7119.</title>
        <authorList>
            <person name="Hemp J."/>
            <person name="Ward L.M."/>
            <person name="Pace L.A."/>
            <person name="Fischer W.W."/>
        </authorList>
    </citation>
    <scope>NUCLEOTIDE SEQUENCE [LARGE SCALE GENOMIC DNA]</scope>
    <source>
        <strain evidence="2 3">DSM 7119</strain>
    </source>
</reference>
<dbReference type="STRING" id="70996.SE18_13570"/>
<comment type="caution">
    <text evidence="2">The sequence shown here is derived from an EMBL/GenBank/DDBJ whole genome shotgun (WGS) entry which is preliminary data.</text>
</comment>
<gene>
    <name evidence="2" type="ORF">SE18_13570</name>
</gene>
<sequence length="186" mass="19038">MKRLILAVLLLVLAACGSATTPTTVLNSSNSAANTLGSLTIDGSFARPAFAAATLMQTPTMATTPVSPTMGGGMGGGTMMGSNSAAYMTIRNTGAADSLIAAATDVAGKVELHTVTADGEVMKMEQVEKIEVPANGEAVLKPGGFHIMLLEIKQDLKVGDTLDLTLTFEKAGKITVKVPVQMPSAQ</sequence>
<dbReference type="Pfam" id="PF04314">
    <property type="entry name" value="PCuAC"/>
    <property type="match status" value="1"/>
</dbReference>
<dbReference type="PROSITE" id="PS51257">
    <property type="entry name" value="PROKAR_LIPOPROTEIN"/>
    <property type="match status" value="1"/>
</dbReference>
<organism evidence="2 3">
    <name type="scientific">Herpetosiphon geysericola</name>
    <dbReference type="NCBI Taxonomy" id="70996"/>
    <lineage>
        <taxon>Bacteria</taxon>
        <taxon>Bacillati</taxon>
        <taxon>Chloroflexota</taxon>
        <taxon>Chloroflexia</taxon>
        <taxon>Herpetosiphonales</taxon>
        <taxon>Herpetosiphonaceae</taxon>
        <taxon>Herpetosiphon</taxon>
    </lineage>
</organism>
<dbReference type="InterPro" id="IPR058248">
    <property type="entry name" value="Lxx211020-like"/>
</dbReference>
<keyword evidence="3" id="KW-1185">Reference proteome</keyword>
<evidence type="ECO:0000313" key="3">
    <source>
        <dbReference type="Proteomes" id="UP000050277"/>
    </source>
</evidence>
<dbReference type="PANTHER" id="PTHR36302">
    <property type="entry name" value="BLR7088 PROTEIN"/>
    <property type="match status" value="1"/>
</dbReference>
<dbReference type="OrthoDB" id="9796962at2"/>
<protein>
    <recommendedName>
        <fullName evidence="4">Copper chaperone PCu(A)C</fullName>
    </recommendedName>
</protein>